<proteinExistence type="predicted"/>
<dbReference type="Proteomes" id="UP001221686">
    <property type="component" value="Unassembled WGS sequence"/>
</dbReference>
<comment type="caution">
    <text evidence="1">The sequence shown here is derived from an EMBL/GenBank/DDBJ whole genome shotgun (WGS) entry which is preliminary data.</text>
</comment>
<organism evidence="1 2">
    <name type="scientific">Nannocystis bainbridge</name>
    <dbReference type="NCBI Taxonomy" id="2995303"/>
    <lineage>
        <taxon>Bacteria</taxon>
        <taxon>Pseudomonadati</taxon>
        <taxon>Myxococcota</taxon>
        <taxon>Polyangia</taxon>
        <taxon>Nannocystales</taxon>
        <taxon>Nannocystaceae</taxon>
        <taxon>Nannocystis</taxon>
    </lineage>
</organism>
<evidence type="ECO:0000313" key="2">
    <source>
        <dbReference type="Proteomes" id="UP001221686"/>
    </source>
</evidence>
<keyword evidence="2" id="KW-1185">Reference proteome</keyword>
<dbReference type="RefSeq" id="WP_272086041.1">
    <property type="nucleotide sequence ID" value="NZ_JAQNDL010000001.1"/>
</dbReference>
<accession>A0ABT5DYP4</accession>
<protein>
    <submittedName>
        <fullName evidence="1">Uncharacterized protein</fullName>
    </submittedName>
</protein>
<reference evidence="1 2" key="1">
    <citation type="submission" date="2022-11" db="EMBL/GenBank/DDBJ databases">
        <title>Minimal conservation of predation-associated metabolite biosynthetic gene clusters underscores biosynthetic potential of Myxococcota including descriptions for ten novel species: Archangium lansinium sp. nov., Myxococcus landrumus sp. nov., Nannocystis bai.</title>
        <authorList>
            <person name="Ahearne A."/>
            <person name="Stevens C."/>
            <person name="Dowd S."/>
        </authorList>
    </citation>
    <scope>NUCLEOTIDE SEQUENCE [LARGE SCALE GENOMIC DNA]</scope>
    <source>
        <strain evidence="1 2">BB15-2</strain>
    </source>
</reference>
<gene>
    <name evidence="1" type="ORF">POL25_11670</name>
</gene>
<sequence length="105" mass="11806">MAPRPLEPLDAFIARLRGSAATIAAQPVRFGGHHFSHAVTLEQGRWRVRPLVLDRAKADAFLKERGHFMPENAEALSEPGDPVRLEADSLEALIELIEREAWPMW</sequence>
<name>A0ABT5DYP4_9BACT</name>
<dbReference type="EMBL" id="JAQNDL010000001">
    <property type="protein sequence ID" value="MDC0717557.1"/>
    <property type="molecule type" value="Genomic_DNA"/>
</dbReference>
<evidence type="ECO:0000313" key="1">
    <source>
        <dbReference type="EMBL" id="MDC0717557.1"/>
    </source>
</evidence>